<protein>
    <submittedName>
        <fullName evidence="2">Uncharacterized protein</fullName>
    </submittedName>
</protein>
<dbReference type="InterPro" id="IPR000169">
    <property type="entry name" value="Pept_cys_AS"/>
</dbReference>
<name>A0A0E9SRZ3_ANGAN</name>
<sequence>MAGIALAQGCSAALPAIRSHDMVIGGWSPGLITGPQPAAPPFIDWWASEAKQKLCGRPQASQGSCWTNSTSKPFMRPEGNNLKH</sequence>
<evidence type="ECO:0000256" key="1">
    <source>
        <dbReference type="SAM" id="MobiDB-lite"/>
    </source>
</evidence>
<dbReference type="AlphaFoldDB" id="A0A0E9SRZ3"/>
<proteinExistence type="predicted"/>
<accession>A0A0E9SRZ3</accession>
<feature type="compositionally biased region" description="Polar residues" evidence="1">
    <location>
        <begin position="59"/>
        <end position="72"/>
    </location>
</feature>
<feature type="region of interest" description="Disordered" evidence="1">
    <location>
        <begin position="57"/>
        <end position="84"/>
    </location>
</feature>
<dbReference type="EMBL" id="GBXM01064438">
    <property type="protein sequence ID" value="JAH44139.1"/>
    <property type="molecule type" value="Transcribed_RNA"/>
</dbReference>
<reference evidence="2" key="1">
    <citation type="submission" date="2014-11" db="EMBL/GenBank/DDBJ databases">
        <authorList>
            <person name="Amaro Gonzalez C."/>
        </authorList>
    </citation>
    <scope>NUCLEOTIDE SEQUENCE</scope>
</reference>
<evidence type="ECO:0000313" key="2">
    <source>
        <dbReference type="EMBL" id="JAH44139.1"/>
    </source>
</evidence>
<dbReference type="PROSITE" id="PS00139">
    <property type="entry name" value="THIOL_PROTEASE_CYS"/>
    <property type="match status" value="1"/>
</dbReference>
<organism evidence="2">
    <name type="scientific">Anguilla anguilla</name>
    <name type="common">European freshwater eel</name>
    <name type="synonym">Muraena anguilla</name>
    <dbReference type="NCBI Taxonomy" id="7936"/>
    <lineage>
        <taxon>Eukaryota</taxon>
        <taxon>Metazoa</taxon>
        <taxon>Chordata</taxon>
        <taxon>Craniata</taxon>
        <taxon>Vertebrata</taxon>
        <taxon>Euteleostomi</taxon>
        <taxon>Actinopterygii</taxon>
        <taxon>Neopterygii</taxon>
        <taxon>Teleostei</taxon>
        <taxon>Anguilliformes</taxon>
        <taxon>Anguillidae</taxon>
        <taxon>Anguilla</taxon>
    </lineage>
</organism>
<reference evidence="2" key="2">
    <citation type="journal article" date="2015" name="Fish Shellfish Immunol.">
        <title>Early steps in the European eel (Anguilla anguilla)-Vibrio vulnificus interaction in the gills: Role of the RtxA13 toxin.</title>
        <authorList>
            <person name="Callol A."/>
            <person name="Pajuelo D."/>
            <person name="Ebbesson L."/>
            <person name="Teles M."/>
            <person name="MacKenzie S."/>
            <person name="Amaro C."/>
        </authorList>
    </citation>
    <scope>NUCLEOTIDE SEQUENCE</scope>
</reference>